<keyword evidence="3 9" id="KW-0813">Transport</keyword>
<comment type="subcellular location">
    <subcellularLocation>
        <location evidence="1 9">Cell inner membrane</location>
        <topology evidence="1 9">Multi-pass membrane protein</topology>
    </subcellularLocation>
</comment>
<dbReference type="Proteomes" id="UP000004491">
    <property type="component" value="Unassembled WGS sequence"/>
</dbReference>
<accession>G2DHX1</accession>
<keyword evidence="12" id="KW-1185">Reference proteome</keyword>
<keyword evidence="7 9" id="KW-1133">Transmembrane helix</keyword>
<name>G2DHX1_9GAMM</name>
<protein>
    <recommendedName>
        <fullName evidence="9">Transport permease protein</fullName>
    </recommendedName>
</protein>
<dbReference type="InterPro" id="IPR013525">
    <property type="entry name" value="ABC2_TM"/>
</dbReference>
<dbReference type="EMBL" id="AFOC01000163">
    <property type="protein sequence ID" value="EGV49785.1"/>
    <property type="molecule type" value="Genomic_DNA"/>
</dbReference>
<dbReference type="AlphaFoldDB" id="G2DHX1"/>
<feature type="domain" description="ABC transmembrane type-2" evidence="10">
    <location>
        <begin position="277"/>
        <end position="495"/>
    </location>
</feature>
<dbReference type="GO" id="GO:0015920">
    <property type="term" value="P:lipopolysaccharide transport"/>
    <property type="evidence" value="ECO:0007669"/>
    <property type="project" value="TreeGrafter"/>
</dbReference>
<evidence type="ECO:0000256" key="2">
    <source>
        <dbReference type="ARBA" id="ARBA00007783"/>
    </source>
</evidence>
<feature type="transmembrane region" description="Helical" evidence="9">
    <location>
        <begin position="308"/>
        <end position="328"/>
    </location>
</feature>
<dbReference type="Gene3D" id="1.25.40.10">
    <property type="entry name" value="Tetratricopeptide repeat domain"/>
    <property type="match status" value="1"/>
</dbReference>
<evidence type="ECO:0000256" key="8">
    <source>
        <dbReference type="ARBA" id="ARBA00023136"/>
    </source>
</evidence>
<feature type="transmembrane region" description="Helical" evidence="9">
    <location>
        <begin position="471"/>
        <end position="492"/>
    </location>
</feature>
<dbReference type="GO" id="GO:0140359">
    <property type="term" value="F:ABC-type transporter activity"/>
    <property type="evidence" value="ECO:0007669"/>
    <property type="project" value="InterPro"/>
</dbReference>
<evidence type="ECO:0000256" key="3">
    <source>
        <dbReference type="ARBA" id="ARBA00022448"/>
    </source>
</evidence>
<dbReference type="Pfam" id="PF13432">
    <property type="entry name" value="TPR_16"/>
    <property type="match status" value="1"/>
</dbReference>
<dbReference type="SUPFAM" id="SSF48452">
    <property type="entry name" value="TPR-like"/>
    <property type="match status" value="1"/>
</dbReference>
<evidence type="ECO:0000313" key="12">
    <source>
        <dbReference type="Proteomes" id="UP000004491"/>
    </source>
</evidence>
<gene>
    <name evidence="11" type="primary">tagG</name>
    <name evidence="11" type="ORF">Rifp1Sym_gf00050</name>
</gene>
<proteinExistence type="inferred from homology"/>
<dbReference type="InterPro" id="IPR047817">
    <property type="entry name" value="ABC2_TM_bact-type"/>
</dbReference>
<dbReference type="PROSITE" id="PS51012">
    <property type="entry name" value="ABC_TM2"/>
    <property type="match status" value="1"/>
</dbReference>
<feature type="transmembrane region" description="Helical" evidence="9">
    <location>
        <begin position="415"/>
        <end position="436"/>
    </location>
</feature>
<sequence>MVPLQADSSHIIVMESKLSVAQSAKNKLPSPEHVFEWPRQAMREKNWSEATQRWAVLRKAYPKHPASWFQGAIAHIEAGEFNEAEILLSHAKKEFSNHPNSLIAFAALAMRRQEWQEAEALLKQAREKHPDNLQAWIKSAQCAEECGKLEQASSLYQRACQCAPSQPGPLIQYAELAMRLGQWETAKNRWAMLRELFPNLPVGYLRAAEAARQLGQYKEARQLLLLHQYGTEILDNGSAHPAPAKQGHSSAGIARLLELIWVKALFNLRSEVHRNYLSYGWWILEPLLHMLIYYVVFGILLQRGGEGFTTFLLTGLIPWMWFMKAVSGSSNSILAGQNLMLQVGLPSVVFPLISLLQASLKQIPVFILLLGFVWLQGHPPNINWWLLLPVIIVQALITTTFACAVAAVIPFARDLAYLVPTGLTFLMFLSGIFYDYRSISPEWQGLFLLNPVAFLLKSYREILIDGIMPNIFTLICWGLGSLVTGLFLIFAYKRLRYIYPRIVME</sequence>
<evidence type="ECO:0000256" key="1">
    <source>
        <dbReference type="ARBA" id="ARBA00004429"/>
    </source>
</evidence>
<dbReference type="SMART" id="SM00028">
    <property type="entry name" value="TPR"/>
    <property type="match status" value="3"/>
</dbReference>
<feature type="transmembrane region" description="Helical" evidence="9">
    <location>
        <begin position="386"/>
        <end position="409"/>
    </location>
</feature>
<comment type="similarity">
    <text evidence="2 9">Belongs to the ABC-2 integral membrane protein family.</text>
</comment>
<keyword evidence="4 9" id="KW-1003">Cell membrane</keyword>
<evidence type="ECO:0000256" key="7">
    <source>
        <dbReference type="ARBA" id="ARBA00022989"/>
    </source>
</evidence>
<keyword evidence="5" id="KW-0997">Cell inner membrane</keyword>
<dbReference type="GO" id="GO:0005886">
    <property type="term" value="C:plasma membrane"/>
    <property type="evidence" value="ECO:0007669"/>
    <property type="project" value="UniProtKB-SubCell"/>
</dbReference>
<organism evidence="11 12">
    <name type="scientific">endosymbiont of Riftia pachyptila</name>
    <name type="common">vent Ph05</name>
    <dbReference type="NCBI Taxonomy" id="1048808"/>
    <lineage>
        <taxon>Bacteria</taxon>
        <taxon>Pseudomonadati</taxon>
        <taxon>Pseudomonadota</taxon>
        <taxon>Gammaproteobacteria</taxon>
        <taxon>sulfur-oxidizing symbionts</taxon>
    </lineage>
</organism>
<dbReference type="Pfam" id="PF01061">
    <property type="entry name" value="ABC2_membrane"/>
    <property type="match status" value="1"/>
</dbReference>
<dbReference type="InterPro" id="IPR011990">
    <property type="entry name" value="TPR-like_helical_dom_sf"/>
</dbReference>
<feature type="transmembrane region" description="Helical" evidence="9">
    <location>
        <begin position="279"/>
        <end position="301"/>
    </location>
</feature>
<keyword evidence="8 9" id="KW-0472">Membrane</keyword>
<dbReference type="PANTHER" id="PTHR30413:SF8">
    <property type="entry name" value="TRANSPORT PERMEASE PROTEIN"/>
    <property type="match status" value="1"/>
</dbReference>
<dbReference type="PANTHER" id="PTHR30413">
    <property type="entry name" value="INNER MEMBRANE TRANSPORT PERMEASE"/>
    <property type="match status" value="1"/>
</dbReference>
<dbReference type="SMART" id="SM00386">
    <property type="entry name" value="HAT"/>
    <property type="match status" value="3"/>
</dbReference>
<keyword evidence="6 9" id="KW-0812">Transmembrane</keyword>
<comment type="caution">
    <text evidence="11">The sequence shown here is derived from an EMBL/GenBank/DDBJ whole genome shotgun (WGS) entry which is preliminary data.</text>
</comment>
<evidence type="ECO:0000256" key="6">
    <source>
        <dbReference type="ARBA" id="ARBA00022692"/>
    </source>
</evidence>
<evidence type="ECO:0000256" key="5">
    <source>
        <dbReference type="ARBA" id="ARBA00022519"/>
    </source>
</evidence>
<evidence type="ECO:0000259" key="10">
    <source>
        <dbReference type="PROSITE" id="PS51012"/>
    </source>
</evidence>
<dbReference type="InterPro" id="IPR019734">
    <property type="entry name" value="TPR_rpt"/>
</dbReference>
<evidence type="ECO:0000256" key="4">
    <source>
        <dbReference type="ARBA" id="ARBA00022475"/>
    </source>
</evidence>
<dbReference type="InterPro" id="IPR003107">
    <property type="entry name" value="HAT"/>
</dbReference>
<dbReference type="GO" id="GO:0006396">
    <property type="term" value="P:RNA processing"/>
    <property type="evidence" value="ECO:0007669"/>
    <property type="project" value="InterPro"/>
</dbReference>
<evidence type="ECO:0000256" key="9">
    <source>
        <dbReference type="RuleBase" id="RU361157"/>
    </source>
</evidence>
<reference evidence="11" key="1">
    <citation type="journal article" date="2011" name="ISME J.">
        <title>The endosymbionts of the deep-sea tubeworms Riftia pachyptila and Tevnia jerichonana share an identical physiology as revealed by proteogenomic analyses.</title>
        <authorList>
            <person name="Gardebrecht A."/>
            <person name="Markert S."/>
            <person name="Felbeck H."/>
            <person name="Thuermer A."/>
            <person name="Albrecht D."/>
            <person name="Wollherr A."/>
            <person name="Kabisch J."/>
            <person name="Lehmann R."/>
            <person name="Daniel R."/>
            <person name="Liesegang H."/>
            <person name="Hecker M."/>
            <person name="Sievert S.M."/>
            <person name="Schweder T."/>
        </authorList>
    </citation>
    <scope>NUCLEOTIDE SEQUENCE [LARGE SCALE GENOMIC DNA]</scope>
</reference>
<evidence type="ECO:0000313" key="11">
    <source>
        <dbReference type="EMBL" id="EGV49785.1"/>
    </source>
</evidence>
<feature type="transmembrane region" description="Helical" evidence="9">
    <location>
        <begin position="348"/>
        <end position="374"/>
    </location>
</feature>